<comment type="cofactor">
    <cofactor evidence="1">
        <name>Mn(2+)</name>
        <dbReference type="ChEBI" id="CHEBI:29035"/>
    </cofactor>
</comment>
<comment type="catalytic activity">
    <reaction evidence="8">
        <text>O-phospho-L-threonyl-[protein] + H2O = L-threonyl-[protein] + phosphate</text>
        <dbReference type="Rhea" id="RHEA:47004"/>
        <dbReference type="Rhea" id="RHEA-COMP:11060"/>
        <dbReference type="Rhea" id="RHEA-COMP:11605"/>
        <dbReference type="ChEBI" id="CHEBI:15377"/>
        <dbReference type="ChEBI" id="CHEBI:30013"/>
        <dbReference type="ChEBI" id="CHEBI:43474"/>
        <dbReference type="ChEBI" id="CHEBI:61977"/>
        <dbReference type="EC" id="3.1.3.16"/>
    </reaction>
</comment>
<evidence type="ECO:0000256" key="2">
    <source>
        <dbReference type="ARBA" id="ARBA00013081"/>
    </source>
</evidence>
<keyword evidence="4" id="KW-0378">Hydrolase</keyword>
<dbReference type="InterPro" id="IPR029052">
    <property type="entry name" value="Metallo-depent_PP-like"/>
</dbReference>
<dbReference type="InterPro" id="IPR004843">
    <property type="entry name" value="Calcineurin-like_PHP"/>
</dbReference>
<evidence type="ECO:0000256" key="8">
    <source>
        <dbReference type="ARBA" id="ARBA00048336"/>
    </source>
</evidence>
<dbReference type="AlphaFoldDB" id="A0A9Q0BP09"/>
<sequence length="214" mass="23946">MASLTTEELDRIIKDLTSLNMGNCSFDEELIKGLIQQTRNVIMRQPMLLELKAPVKICGDIHGQFTDLLRIFRACGFPPKANYLFLGDYVDRGHQAAPKANSCSGRGPLCDLLWADLSTTADGWGRNERGVSFTFDEDIVRDFLKAHDLDLVARAHEVVEDGYEFFANRRLVTIFSAPNYCGQMNNAGGVMSVSEDLTCSFVIIKPSHNYKESE</sequence>
<evidence type="ECO:0000256" key="6">
    <source>
        <dbReference type="ARBA" id="ARBA00023211"/>
    </source>
</evidence>
<feature type="domain" description="Serine/threonine specific protein phosphatases" evidence="9">
    <location>
        <begin position="26"/>
        <end position="208"/>
    </location>
</feature>
<protein>
    <recommendedName>
        <fullName evidence="2">protein-serine/threonine phosphatase</fullName>
        <ecNumber evidence="2">3.1.3.16</ecNumber>
    </recommendedName>
</protein>
<keyword evidence="5" id="KW-0904">Protein phosphatase</keyword>
<dbReference type="GO" id="GO:0005737">
    <property type="term" value="C:cytoplasm"/>
    <property type="evidence" value="ECO:0007669"/>
    <property type="project" value="TreeGrafter"/>
</dbReference>
<reference evidence="10" key="1">
    <citation type="journal article" date="2023" name="Genome Biol. Evol.">
        <title>Long-read-based Genome Assembly of Drosophila gunungcola Reveals Fewer Chemosensory Genes in Flower-breeding Species.</title>
        <authorList>
            <person name="Negi A."/>
            <person name="Liao B.Y."/>
            <person name="Yeh S.D."/>
        </authorList>
    </citation>
    <scope>NUCLEOTIDE SEQUENCE</scope>
    <source>
        <strain evidence="10">Sukarami</strain>
    </source>
</reference>
<dbReference type="Gene3D" id="3.60.21.10">
    <property type="match status" value="2"/>
</dbReference>
<dbReference type="InterPro" id="IPR050341">
    <property type="entry name" value="PP1_catalytic_subunit"/>
</dbReference>
<evidence type="ECO:0000256" key="7">
    <source>
        <dbReference type="ARBA" id="ARBA00047761"/>
    </source>
</evidence>
<evidence type="ECO:0000259" key="9">
    <source>
        <dbReference type="SMART" id="SM00156"/>
    </source>
</evidence>
<dbReference type="PRINTS" id="PR00114">
    <property type="entry name" value="STPHPHTASE"/>
</dbReference>
<dbReference type="GO" id="GO:0004722">
    <property type="term" value="F:protein serine/threonine phosphatase activity"/>
    <property type="evidence" value="ECO:0007669"/>
    <property type="project" value="UniProtKB-EC"/>
</dbReference>
<evidence type="ECO:0000256" key="3">
    <source>
        <dbReference type="ARBA" id="ARBA00022723"/>
    </source>
</evidence>
<dbReference type="InterPro" id="IPR031675">
    <property type="entry name" value="STPPase_N"/>
</dbReference>
<accession>A0A9Q0BP09</accession>
<dbReference type="EC" id="3.1.3.16" evidence="2"/>
<proteinExistence type="predicted"/>
<dbReference type="GO" id="GO:0005634">
    <property type="term" value="C:nucleus"/>
    <property type="evidence" value="ECO:0007669"/>
    <property type="project" value="TreeGrafter"/>
</dbReference>
<dbReference type="PANTHER" id="PTHR11668">
    <property type="entry name" value="SERINE/THREONINE PROTEIN PHOSPHATASE"/>
    <property type="match status" value="1"/>
</dbReference>
<dbReference type="InterPro" id="IPR006186">
    <property type="entry name" value="Ser/Thr-sp_prot-phosphatase"/>
</dbReference>
<dbReference type="Pfam" id="PF16891">
    <property type="entry name" value="STPPase_N"/>
    <property type="match status" value="1"/>
</dbReference>
<evidence type="ECO:0000313" key="11">
    <source>
        <dbReference type="Proteomes" id="UP001059596"/>
    </source>
</evidence>
<evidence type="ECO:0000256" key="5">
    <source>
        <dbReference type="ARBA" id="ARBA00022912"/>
    </source>
</evidence>
<evidence type="ECO:0000313" key="10">
    <source>
        <dbReference type="EMBL" id="KAI8039497.1"/>
    </source>
</evidence>
<evidence type="ECO:0000256" key="1">
    <source>
        <dbReference type="ARBA" id="ARBA00001936"/>
    </source>
</evidence>
<dbReference type="PANTHER" id="PTHR11668:SF300">
    <property type="entry name" value="SERINE_THREONINE-PROTEIN PHOSPHATASE"/>
    <property type="match status" value="1"/>
</dbReference>
<gene>
    <name evidence="10" type="ORF">M5D96_006908</name>
</gene>
<keyword evidence="3" id="KW-0479">Metal-binding</keyword>
<dbReference type="EMBL" id="JAMKOV010000005">
    <property type="protein sequence ID" value="KAI8039497.1"/>
    <property type="molecule type" value="Genomic_DNA"/>
</dbReference>
<dbReference type="Pfam" id="PF00149">
    <property type="entry name" value="Metallophos"/>
    <property type="match status" value="2"/>
</dbReference>
<dbReference type="SUPFAM" id="SSF56300">
    <property type="entry name" value="Metallo-dependent phosphatases"/>
    <property type="match status" value="2"/>
</dbReference>
<dbReference type="SMART" id="SM00156">
    <property type="entry name" value="PP2Ac"/>
    <property type="match status" value="1"/>
</dbReference>
<organism evidence="10 11">
    <name type="scientific">Drosophila gunungcola</name>
    <name type="common">fruit fly</name>
    <dbReference type="NCBI Taxonomy" id="103775"/>
    <lineage>
        <taxon>Eukaryota</taxon>
        <taxon>Metazoa</taxon>
        <taxon>Ecdysozoa</taxon>
        <taxon>Arthropoda</taxon>
        <taxon>Hexapoda</taxon>
        <taxon>Insecta</taxon>
        <taxon>Pterygota</taxon>
        <taxon>Neoptera</taxon>
        <taxon>Endopterygota</taxon>
        <taxon>Diptera</taxon>
        <taxon>Brachycera</taxon>
        <taxon>Muscomorpha</taxon>
        <taxon>Ephydroidea</taxon>
        <taxon>Drosophilidae</taxon>
        <taxon>Drosophila</taxon>
        <taxon>Sophophora</taxon>
    </lineage>
</organism>
<comment type="catalytic activity">
    <reaction evidence="7">
        <text>O-phospho-L-seryl-[protein] + H2O = L-seryl-[protein] + phosphate</text>
        <dbReference type="Rhea" id="RHEA:20629"/>
        <dbReference type="Rhea" id="RHEA-COMP:9863"/>
        <dbReference type="Rhea" id="RHEA-COMP:11604"/>
        <dbReference type="ChEBI" id="CHEBI:15377"/>
        <dbReference type="ChEBI" id="CHEBI:29999"/>
        <dbReference type="ChEBI" id="CHEBI:43474"/>
        <dbReference type="ChEBI" id="CHEBI:83421"/>
        <dbReference type="EC" id="3.1.3.16"/>
    </reaction>
</comment>
<evidence type="ECO:0000256" key="4">
    <source>
        <dbReference type="ARBA" id="ARBA00022801"/>
    </source>
</evidence>
<dbReference type="Proteomes" id="UP001059596">
    <property type="component" value="Unassembled WGS sequence"/>
</dbReference>
<name>A0A9Q0BP09_9MUSC</name>
<dbReference type="GO" id="GO:0046872">
    <property type="term" value="F:metal ion binding"/>
    <property type="evidence" value="ECO:0007669"/>
    <property type="project" value="UniProtKB-KW"/>
</dbReference>
<keyword evidence="11" id="KW-1185">Reference proteome</keyword>
<comment type="caution">
    <text evidence="10">The sequence shown here is derived from an EMBL/GenBank/DDBJ whole genome shotgun (WGS) entry which is preliminary data.</text>
</comment>
<keyword evidence="6" id="KW-0464">Manganese</keyword>